<keyword evidence="3" id="KW-1185">Reference proteome</keyword>
<dbReference type="Gene3D" id="1.20.5.170">
    <property type="match status" value="1"/>
</dbReference>
<dbReference type="Proteomes" id="UP001066276">
    <property type="component" value="Chromosome 5"/>
</dbReference>
<gene>
    <name evidence="2" type="ORF">NDU88_002975</name>
</gene>
<evidence type="ECO:0000256" key="1">
    <source>
        <dbReference type="SAM" id="Coils"/>
    </source>
</evidence>
<dbReference type="EMBL" id="JANPWB010000009">
    <property type="protein sequence ID" value="KAJ1150179.1"/>
    <property type="molecule type" value="Genomic_DNA"/>
</dbReference>
<dbReference type="SUPFAM" id="SSF57997">
    <property type="entry name" value="Tropomyosin"/>
    <property type="match status" value="1"/>
</dbReference>
<dbReference type="AlphaFoldDB" id="A0AAV7RBK6"/>
<feature type="coiled-coil region" evidence="1">
    <location>
        <begin position="23"/>
        <end position="78"/>
    </location>
</feature>
<keyword evidence="1" id="KW-0175">Coiled coil</keyword>
<evidence type="ECO:0000313" key="2">
    <source>
        <dbReference type="EMBL" id="KAJ1150179.1"/>
    </source>
</evidence>
<proteinExistence type="predicted"/>
<protein>
    <submittedName>
        <fullName evidence="2">Uncharacterized protein</fullName>
    </submittedName>
</protein>
<name>A0AAV7RBK6_PLEWA</name>
<reference evidence="2" key="1">
    <citation type="journal article" date="2022" name="bioRxiv">
        <title>Sequencing and chromosome-scale assembly of the giantPleurodeles waltlgenome.</title>
        <authorList>
            <person name="Brown T."/>
            <person name="Elewa A."/>
            <person name="Iarovenko S."/>
            <person name="Subramanian E."/>
            <person name="Araus A.J."/>
            <person name="Petzold A."/>
            <person name="Susuki M."/>
            <person name="Suzuki K.-i.T."/>
            <person name="Hayashi T."/>
            <person name="Toyoda A."/>
            <person name="Oliveira C."/>
            <person name="Osipova E."/>
            <person name="Leigh N.D."/>
            <person name="Simon A."/>
            <person name="Yun M.H."/>
        </authorList>
    </citation>
    <scope>NUCLEOTIDE SEQUENCE</scope>
    <source>
        <strain evidence="2">20211129_DDA</strain>
        <tissue evidence="2">Liver</tissue>
    </source>
</reference>
<comment type="caution">
    <text evidence="2">The sequence shown here is derived from an EMBL/GenBank/DDBJ whole genome shotgun (WGS) entry which is preliminary data.</text>
</comment>
<evidence type="ECO:0000313" key="3">
    <source>
        <dbReference type="Proteomes" id="UP001066276"/>
    </source>
</evidence>
<accession>A0AAV7RBK6</accession>
<organism evidence="2 3">
    <name type="scientific">Pleurodeles waltl</name>
    <name type="common">Iberian ribbed newt</name>
    <dbReference type="NCBI Taxonomy" id="8319"/>
    <lineage>
        <taxon>Eukaryota</taxon>
        <taxon>Metazoa</taxon>
        <taxon>Chordata</taxon>
        <taxon>Craniata</taxon>
        <taxon>Vertebrata</taxon>
        <taxon>Euteleostomi</taxon>
        <taxon>Amphibia</taxon>
        <taxon>Batrachia</taxon>
        <taxon>Caudata</taxon>
        <taxon>Salamandroidea</taxon>
        <taxon>Salamandridae</taxon>
        <taxon>Pleurodelinae</taxon>
        <taxon>Pleurodeles</taxon>
    </lineage>
</organism>
<sequence length="79" mass="9119">MFLELKSSLAGIDAKLDHVTGQLDQIKARVDDHDSRFEVLETRTSEMEDARRGARDHLAQMERILEVIQNKNEDLEARL</sequence>